<name>A0A2P1JXI4_9CAUD</name>
<evidence type="ECO:0000313" key="2">
    <source>
        <dbReference type="Proteomes" id="UP000241290"/>
    </source>
</evidence>
<organism evidence="1 2">
    <name type="scientific">Rhodococcus phage Finch</name>
    <dbReference type="NCBI Taxonomy" id="2094144"/>
    <lineage>
        <taxon>Viruses</taxon>
        <taxon>Duplodnaviria</taxon>
        <taxon>Heunggongvirae</taxon>
        <taxon>Uroviricota</taxon>
        <taxon>Caudoviricetes</taxon>
        <taxon>Finchvirus</taxon>
        <taxon>Finchvirus finch</taxon>
    </lineage>
</organism>
<dbReference type="GeneID" id="64766367"/>
<accession>A0A2P1JXI4</accession>
<dbReference type="Proteomes" id="UP000241290">
    <property type="component" value="Genome"/>
</dbReference>
<dbReference type="KEGG" id="vg:64766367"/>
<sequence length="176" mass="19514">MSNESTRADRVIHQAAMIIRGGAVGGATAFHRARELYNAGLLKDSTELIAGVEYCSLCGMELTECCDCIPQVEQDRMLYDVLHGRDEPATIVPPAQERRVVNRMPRLRVSEGRTAFGHLEVGQMVLVEGCYFPAIIQRVIGYGRNAQYEVLFTEKDPKLGTYRASITPANIMVVLP</sequence>
<reference evidence="2" key="1">
    <citation type="submission" date="2018-02" db="EMBL/GenBank/DDBJ databases">
        <authorList>
            <person name="Cohen D.B."/>
            <person name="Kent A.D."/>
        </authorList>
    </citation>
    <scope>NUCLEOTIDE SEQUENCE [LARGE SCALE GENOMIC DNA]</scope>
</reference>
<gene>
    <name evidence="1" type="primary">114</name>
    <name evidence="1" type="ORF">SEA_FINCH_114</name>
</gene>
<evidence type="ECO:0000313" key="1">
    <source>
        <dbReference type="EMBL" id="AVO25045.1"/>
    </source>
</evidence>
<proteinExistence type="predicted"/>
<protein>
    <submittedName>
        <fullName evidence="1">Uncharacterized protein</fullName>
    </submittedName>
</protein>
<dbReference type="RefSeq" id="YP_010059136.1">
    <property type="nucleotide sequence ID" value="NC_054724.1"/>
</dbReference>
<dbReference type="EMBL" id="MG962366">
    <property type="protein sequence ID" value="AVO25045.1"/>
    <property type="molecule type" value="Genomic_DNA"/>
</dbReference>
<keyword evidence="2" id="KW-1185">Reference proteome</keyword>